<gene>
    <name evidence="6" type="ORF">SAMN05421749_103436</name>
</gene>
<dbReference type="PANTHER" id="PTHR43673">
    <property type="entry name" value="NAD(P)H NITROREDUCTASE YDGI-RELATED"/>
    <property type="match status" value="1"/>
</dbReference>
<keyword evidence="2" id="KW-0521">NADP</keyword>
<dbReference type="RefSeq" id="WP_092618524.1">
    <property type="nucleotide sequence ID" value="NZ_FMYK01000003.1"/>
</dbReference>
<keyword evidence="3" id="KW-0560">Oxidoreductase</keyword>
<feature type="region of interest" description="Disordered" evidence="4">
    <location>
        <begin position="1"/>
        <end position="20"/>
    </location>
</feature>
<dbReference type="EMBL" id="FMYK01000003">
    <property type="protein sequence ID" value="SDC21527.1"/>
    <property type="molecule type" value="Genomic_DNA"/>
</dbReference>
<name>A0A1G6JS60_9GAMM</name>
<keyword evidence="7" id="KW-1185">Reference proteome</keyword>
<evidence type="ECO:0000313" key="6">
    <source>
        <dbReference type="EMBL" id="SDC21527.1"/>
    </source>
</evidence>
<evidence type="ECO:0000259" key="5">
    <source>
        <dbReference type="Pfam" id="PF00881"/>
    </source>
</evidence>
<dbReference type="SUPFAM" id="SSF55469">
    <property type="entry name" value="FMN-dependent nitroreductase-like"/>
    <property type="match status" value="1"/>
</dbReference>
<evidence type="ECO:0000313" key="7">
    <source>
        <dbReference type="Proteomes" id="UP000242317"/>
    </source>
</evidence>
<dbReference type="Proteomes" id="UP000242317">
    <property type="component" value="Unassembled WGS sequence"/>
</dbReference>
<proteinExistence type="inferred from homology"/>
<protein>
    <submittedName>
        <fullName evidence="6">Nitroreductase / dihydropteridine reductase</fullName>
    </submittedName>
</protein>
<organism evidence="6 7">
    <name type="scientific">Acinetobacter marinus</name>
    <dbReference type="NCBI Taxonomy" id="281375"/>
    <lineage>
        <taxon>Bacteria</taxon>
        <taxon>Pseudomonadati</taxon>
        <taxon>Pseudomonadota</taxon>
        <taxon>Gammaproteobacteria</taxon>
        <taxon>Moraxellales</taxon>
        <taxon>Moraxellaceae</taxon>
        <taxon>Acinetobacter</taxon>
    </lineage>
</organism>
<dbReference type="GO" id="GO:0016491">
    <property type="term" value="F:oxidoreductase activity"/>
    <property type="evidence" value="ECO:0007669"/>
    <property type="project" value="UniProtKB-KW"/>
</dbReference>
<dbReference type="OrthoDB" id="9809288at2"/>
<evidence type="ECO:0000256" key="3">
    <source>
        <dbReference type="ARBA" id="ARBA00023002"/>
    </source>
</evidence>
<dbReference type="Gene3D" id="3.40.109.10">
    <property type="entry name" value="NADH Oxidase"/>
    <property type="match status" value="1"/>
</dbReference>
<dbReference type="InterPro" id="IPR033878">
    <property type="entry name" value="NfsB-like"/>
</dbReference>
<sequence length="216" mass="24032">MNPLHLAQTRHASKAYDNSKKIPSDTLDRLLEVLRLTPSSINIQPWTFLVAQSDEAKQNIAKAMPEPFAYNVPKILNASEVIVFTAKTEIDEQHLDQILNHEELAGRFRTPESKQAQKNTRLNYVELYKSQQIIEPWVDNQIHIALGSALISASAEGVDATPIGGFDNVLLDEVLGLSALGLRSVVIMALGYRSTEDFNADLPKARLSKDAVIRFL</sequence>
<dbReference type="CDD" id="cd02149">
    <property type="entry name" value="NfsB-like"/>
    <property type="match status" value="1"/>
</dbReference>
<dbReference type="Pfam" id="PF00881">
    <property type="entry name" value="Nitroreductase"/>
    <property type="match status" value="1"/>
</dbReference>
<reference evidence="7" key="1">
    <citation type="submission" date="2016-09" db="EMBL/GenBank/DDBJ databases">
        <authorList>
            <person name="Varghese N."/>
            <person name="Submissions S."/>
        </authorList>
    </citation>
    <scope>NUCLEOTIDE SEQUENCE [LARGE SCALE GENOMIC DNA]</scope>
    <source>
        <strain evidence="7">ANC 3699</strain>
    </source>
</reference>
<evidence type="ECO:0000256" key="4">
    <source>
        <dbReference type="SAM" id="MobiDB-lite"/>
    </source>
</evidence>
<evidence type="ECO:0000256" key="2">
    <source>
        <dbReference type="ARBA" id="ARBA00022857"/>
    </source>
</evidence>
<dbReference type="InterPro" id="IPR029479">
    <property type="entry name" value="Nitroreductase"/>
</dbReference>
<dbReference type="NCBIfam" id="NF008275">
    <property type="entry name" value="PRK11053.1"/>
    <property type="match status" value="1"/>
</dbReference>
<accession>A0A1G6JS60</accession>
<evidence type="ECO:0000256" key="1">
    <source>
        <dbReference type="ARBA" id="ARBA00007118"/>
    </source>
</evidence>
<feature type="domain" description="Nitroreductase" evidence="5">
    <location>
        <begin position="8"/>
        <end position="192"/>
    </location>
</feature>
<comment type="similarity">
    <text evidence="1">Belongs to the nitroreductase family.</text>
</comment>
<dbReference type="AlphaFoldDB" id="A0A1G6JS60"/>
<dbReference type="PANTHER" id="PTHR43673:SF10">
    <property type="entry name" value="NADH DEHYDROGENASE_NAD(P)H NITROREDUCTASE XCC3605-RELATED"/>
    <property type="match status" value="1"/>
</dbReference>
<dbReference type="InterPro" id="IPR000415">
    <property type="entry name" value="Nitroreductase-like"/>
</dbReference>